<feature type="domain" description="Jacalin-type lectin" evidence="5">
    <location>
        <begin position="187"/>
        <end position="346"/>
    </location>
</feature>
<dbReference type="InterPro" id="IPR001229">
    <property type="entry name" value="Jacalin-like_lectin_dom"/>
</dbReference>
<protein>
    <recommendedName>
        <fullName evidence="5">Jacalin-type lectin domain-containing protein</fullName>
    </recommendedName>
</protein>
<accession>A0AAU9R9J2</accession>
<dbReference type="Gene3D" id="2.100.10.30">
    <property type="entry name" value="Jacalin-like lectin domain"/>
    <property type="match status" value="3"/>
</dbReference>
<dbReference type="PROSITE" id="PS51752">
    <property type="entry name" value="JACALIN_LECTIN"/>
    <property type="match status" value="3"/>
</dbReference>
<proteinExistence type="inferred from homology"/>
<comment type="similarity">
    <text evidence="1">Belongs to the jacalin lectin family.</text>
</comment>
<feature type="region of interest" description="Disordered" evidence="4">
    <location>
        <begin position="345"/>
        <end position="371"/>
    </location>
</feature>
<dbReference type="AlphaFoldDB" id="A0AAU9R9J2"/>
<organism evidence="6 7">
    <name type="scientific">Thlaspi arvense</name>
    <name type="common">Field penny-cress</name>
    <dbReference type="NCBI Taxonomy" id="13288"/>
    <lineage>
        <taxon>Eukaryota</taxon>
        <taxon>Viridiplantae</taxon>
        <taxon>Streptophyta</taxon>
        <taxon>Embryophyta</taxon>
        <taxon>Tracheophyta</taxon>
        <taxon>Spermatophyta</taxon>
        <taxon>Magnoliopsida</taxon>
        <taxon>eudicotyledons</taxon>
        <taxon>Gunneridae</taxon>
        <taxon>Pentapetalae</taxon>
        <taxon>rosids</taxon>
        <taxon>malvids</taxon>
        <taxon>Brassicales</taxon>
        <taxon>Brassicaceae</taxon>
        <taxon>Thlaspideae</taxon>
        <taxon>Thlaspi</taxon>
    </lineage>
</organism>
<dbReference type="Proteomes" id="UP000836841">
    <property type="component" value="Chromosome 1"/>
</dbReference>
<dbReference type="CDD" id="cd09612">
    <property type="entry name" value="Jacalin"/>
    <property type="match status" value="2"/>
</dbReference>
<evidence type="ECO:0000256" key="4">
    <source>
        <dbReference type="SAM" id="MobiDB-lite"/>
    </source>
</evidence>
<evidence type="ECO:0000313" key="7">
    <source>
        <dbReference type="Proteomes" id="UP000836841"/>
    </source>
</evidence>
<dbReference type="Pfam" id="PF01419">
    <property type="entry name" value="Jacalin"/>
    <property type="match status" value="2"/>
</dbReference>
<dbReference type="PANTHER" id="PTHR47293:SF11">
    <property type="entry name" value="JACALIN-RELATED LECTIN 12-RELATED"/>
    <property type="match status" value="1"/>
</dbReference>
<keyword evidence="3" id="KW-0677">Repeat</keyword>
<dbReference type="GO" id="GO:0030246">
    <property type="term" value="F:carbohydrate binding"/>
    <property type="evidence" value="ECO:0007669"/>
    <property type="project" value="UniProtKB-KW"/>
</dbReference>
<evidence type="ECO:0000256" key="2">
    <source>
        <dbReference type="ARBA" id="ARBA00022734"/>
    </source>
</evidence>
<evidence type="ECO:0000259" key="5">
    <source>
        <dbReference type="PROSITE" id="PS51752"/>
    </source>
</evidence>
<name>A0AAU9R9J2_THLAR</name>
<dbReference type="SMART" id="SM00915">
    <property type="entry name" value="Jacalin"/>
    <property type="match status" value="2"/>
</dbReference>
<dbReference type="PANTHER" id="PTHR47293">
    <property type="entry name" value="JACALIN-RELATED LECTIN 3"/>
    <property type="match status" value="1"/>
</dbReference>
<evidence type="ECO:0000256" key="1">
    <source>
        <dbReference type="ARBA" id="ARBA00006568"/>
    </source>
</evidence>
<gene>
    <name evidence="6" type="ORF">TAV2_LOCUS3526</name>
</gene>
<evidence type="ECO:0000256" key="3">
    <source>
        <dbReference type="ARBA" id="ARBA00022737"/>
    </source>
</evidence>
<evidence type="ECO:0000313" key="6">
    <source>
        <dbReference type="EMBL" id="CAH2036458.1"/>
    </source>
</evidence>
<sequence>MGYERGDKFTLAVDGNKIIGFYGNAVTNLNSLGAYFTWITPTKTEAKGGKRGKEWDDGANHEGVTKIHVKYGSKGIANIQFDYVNKGGHVEEGLVHGSGKSVNLEPFEINHLDKEYLLSVEGYYNETSSVIQALQFKTNMKTSELMGMDKSGTKFSLGCNGEKIVGFHGFADENLNSLGAYFITLPLTKLEAKGAPRGSLWDDGVLQGVKAIYVFYDDDVIRCIRFEYNYEGKVETRQHGAKYVDGKEGERLICRNPFLVAVILLDYPNEFITSIEGSYIKFPDNDTWIASLAFKTSKGRTSPTFGSVLGKNRVEFVLESKGCALVGFHGRSTFCALQSLGAYSRPMPPPPPPPDAEKLEGQCGDEGASLS</sequence>
<feature type="domain" description="Jacalin-type lectin" evidence="5">
    <location>
        <begin position="41"/>
        <end position="184"/>
    </location>
</feature>
<keyword evidence="7" id="KW-1185">Reference proteome</keyword>
<dbReference type="InterPro" id="IPR033734">
    <property type="entry name" value="Jacalin-like_lectin_dom_plant"/>
</dbReference>
<feature type="domain" description="Jacalin-type lectin" evidence="5">
    <location>
        <begin position="1"/>
        <end position="38"/>
    </location>
</feature>
<keyword evidence="2" id="KW-0430">Lectin</keyword>
<dbReference type="SUPFAM" id="SSF51101">
    <property type="entry name" value="Mannose-binding lectins"/>
    <property type="match status" value="3"/>
</dbReference>
<reference evidence="6 7" key="1">
    <citation type="submission" date="2022-03" db="EMBL/GenBank/DDBJ databases">
        <authorList>
            <person name="Nunn A."/>
            <person name="Chopra R."/>
            <person name="Nunn A."/>
            <person name="Contreras Garrido A."/>
        </authorList>
    </citation>
    <scope>NUCLEOTIDE SEQUENCE [LARGE SCALE GENOMIC DNA]</scope>
</reference>
<dbReference type="FunFam" id="2.100.10.30:FF:000001">
    <property type="entry name" value="Jacalin-related lectin 33"/>
    <property type="match status" value="2"/>
</dbReference>
<dbReference type="EMBL" id="OU466857">
    <property type="protein sequence ID" value="CAH2036458.1"/>
    <property type="molecule type" value="Genomic_DNA"/>
</dbReference>
<dbReference type="InterPro" id="IPR036404">
    <property type="entry name" value="Jacalin-like_lectin_dom_sf"/>
</dbReference>